<dbReference type="SMART" id="SM00382">
    <property type="entry name" value="AAA"/>
    <property type="match status" value="1"/>
</dbReference>
<keyword evidence="3" id="KW-0547">Nucleotide-binding</keyword>
<dbReference type="GO" id="GO:0016887">
    <property type="term" value="F:ATP hydrolysis activity"/>
    <property type="evidence" value="ECO:0007669"/>
    <property type="project" value="InterPro"/>
</dbReference>
<keyword evidence="7" id="KW-1185">Reference proteome</keyword>
<comment type="caution">
    <text evidence="6">The sequence shown here is derived from an EMBL/GenBank/DDBJ whole genome shotgun (WGS) entry which is preliminary data.</text>
</comment>
<feature type="domain" description="ABC transporter" evidence="5">
    <location>
        <begin position="8"/>
        <end position="255"/>
    </location>
</feature>
<evidence type="ECO:0000256" key="2">
    <source>
        <dbReference type="ARBA" id="ARBA00022448"/>
    </source>
</evidence>
<dbReference type="GO" id="GO:0055085">
    <property type="term" value="P:transmembrane transport"/>
    <property type="evidence" value="ECO:0007669"/>
    <property type="project" value="UniProtKB-ARBA"/>
</dbReference>
<accession>A0A4R5DQG0</accession>
<dbReference type="Pfam" id="PF00005">
    <property type="entry name" value="ABC_tran"/>
    <property type="match status" value="1"/>
</dbReference>
<proteinExistence type="inferred from homology"/>
<dbReference type="PANTHER" id="PTHR43776">
    <property type="entry name" value="TRANSPORT ATP-BINDING PROTEIN"/>
    <property type="match status" value="1"/>
</dbReference>
<dbReference type="InterPro" id="IPR003593">
    <property type="entry name" value="AAA+_ATPase"/>
</dbReference>
<keyword evidence="2" id="KW-0813">Transport</keyword>
<dbReference type="SUPFAM" id="SSF52540">
    <property type="entry name" value="P-loop containing nucleoside triphosphate hydrolases"/>
    <property type="match status" value="1"/>
</dbReference>
<protein>
    <submittedName>
        <fullName evidence="6">ABC transporter ATP-binding protein</fullName>
    </submittedName>
</protein>
<gene>
    <name evidence="6" type="ORF">E1269_03810</name>
</gene>
<evidence type="ECO:0000256" key="4">
    <source>
        <dbReference type="ARBA" id="ARBA00022840"/>
    </source>
</evidence>
<dbReference type="PANTHER" id="PTHR43776:SF7">
    <property type="entry name" value="D,D-DIPEPTIDE TRANSPORT ATP-BINDING PROTEIN DDPF-RELATED"/>
    <property type="match status" value="1"/>
</dbReference>
<keyword evidence="4 6" id="KW-0067">ATP-binding</keyword>
<dbReference type="EMBL" id="SMKZ01000003">
    <property type="protein sequence ID" value="TDE14291.1"/>
    <property type="molecule type" value="Genomic_DNA"/>
</dbReference>
<name>A0A4R5DQG0_9ACTN</name>
<organism evidence="6 7">
    <name type="scientific">Jiangella asiatica</name>
    <dbReference type="NCBI Taxonomy" id="2530372"/>
    <lineage>
        <taxon>Bacteria</taxon>
        <taxon>Bacillati</taxon>
        <taxon>Actinomycetota</taxon>
        <taxon>Actinomycetes</taxon>
        <taxon>Jiangellales</taxon>
        <taxon>Jiangellaceae</taxon>
        <taxon>Jiangella</taxon>
    </lineage>
</organism>
<evidence type="ECO:0000256" key="1">
    <source>
        <dbReference type="ARBA" id="ARBA00005417"/>
    </source>
</evidence>
<sequence>MRSMRGLIEVEGLEFSHGRERGSDARGGGSWSLRVPELTIEDGSTVGIVGESGSGKSTLIRILCGLLPVAAGSATFRGKEIADWLRIGGREFRRQNQLVFQNPSGSFDPRMTMGRSVAEPVKAIERRAPTGAEIAGWLSEVGLRGEILRRYPHELSGGQLQRVAIARALSLRPSVLYADEPTSALDVSVQAQVLNLLMDLRENLGLTLVMVSHDIVVVAELCEYLVVMKDGGIVETGRTDDVMRRPRASYTEELIAAAERVSLR</sequence>
<evidence type="ECO:0000313" key="6">
    <source>
        <dbReference type="EMBL" id="TDE14291.1"/>
    </source>
</evidence>
<comment type="similarity">
    <text evidence="1">Belongs to the ABC transporter superfamily.</text>
</comment>
<dbReference type="InParanoid" id="A0A4R5DQG0"/>
<dbReference type="InterPro" id="IPR027417">
    <property type="entry name" value="P-loop_NTPase"/>
</dbReference>
<dbReference type="OrthoDB" id="8481147at2"/>
<dbReference type="GO" id="GO:0005524">
    <property type="term" value="F:ATP binding"/>
    <property type="evidence" value="ECO:0007669"/>
    <property type="project" value="UniProtKB-KW"/>
</dbReference>
<dbReference type="PROSITE" id="PS00211">
    <property type="entry name" value="ABC_TRANSPORTER_1"/>
    <property type="match status" value="1"/>
</dbReference>
<evidence type="ECO:0000256" key="3">
    <source>
        <dbReference type="ARBA" id="ARBA00022741"/>
    </source>
</evidence>
<dbReference type="AlphaFoldDB" id="A0A4R5DQG0"/>
<dbReference type="InterPro" id="IPR017871">
    <property type="entry name" value="ABC_transporter-like_CS"/>
</dbReference>
<dbReference type="Proteomes" id="UP000294739">
    <property type="component" value="Unassembled WGS sequence"/>
</dbReference>
<evidence type="ECO:0000259" key="5">
    <source>
        <dbReference type="PROSITE" id="PS50893"/>
    </source>
</evidence>
<dbReference type="Gene3D" id="3.40.50.300">
    <property type="entry name" value="P-loop containing nucleotide triphosphate hydrolases"/>
    <property type="match status" value="1"/>
</dbReference>
<dbReference type="InterPro" id="IPR050319">
    <property type="entry name" value="ABC_transp_ATP-bind"/>
</dbReference>
<dbReference type="PROSITE" id="PS50893">
    <property type="entry name" value="ABC_TRANSPORTER_2"/>
    <property type="match status" value="1"/>
</dbReference>
<dbReference type="CDD" id="cd03257">
    <property type="entry name" value="ABC_NikE_OppD_transporters"/>
    <property type="match status" value="1"/>
</dbReference>
<dbReference type="InterPro" id="IPR003439">
    <property type="entry name" value="ABC_transporter-like_ATP-bd"/>
</dbReference>
<reference evidence="6 7" key="1">
    <citation type="submission" date="2019-03" db="EMBL/GenBank/DDBJ databases">
        <title>Draft genome sequences of novel Actinobacteria.</title>
        <authorList>
            <person name="Sahin N."/>
            <person name="Ay H."/>
            <person name="Saygin H."/>
        </authorList>
    </citation>
    <scope>NUCLEOTIDE SEQUENCE [LARGE SCALE GENOMIC DNA]</scope>
    <source>
        <strain evidence="6 7">5K138</strain>
    </source>
</reference>
<evidence type="ECO:0000313" key="7">
    <source>
        <dbReference type="Proteomes" id="UP000294739"/>
    </source>
</evidence>